<dbReference type="GO" id="GO:0004930">
    <property type="term" value="F:G protein-coupled receptor activity"/>
    <property type="evidence" value="ECO:0007669"/>
    <property type="project" value="UniProtKB-KW"/>
</dbReference>
<feature type="transmembrane region" description="Helical" evidence="8">
    <location>
        <begin position="28"/>
        <end position="49"/>
    </location>
</feature>
<proteinExistence type="predicted"/>
<evidence type="ECO:0000259" key="9">
    <source>
        <dbReference type="PROSITE" id="PS50262"/>
    </source>
</evidence>
<keyword evidence="7" id="KW-0807">Transducer</keyword>
<keyword evidence="6 10" id="KW-0675">Receptor</keyword>
<comment type="subcellular location">
    <subcellularLocation>
        <location evidence="1">Membrane</location>
        <topology evidence="1">Multi-pass membrane protein</topology>
    </subcellularLocation>
</comment>
<organism evidence="10 11">
    <name type="scientific">Acropora cervicornis</name>
    <name type="common">Staghorn coral</name>
    <dbReference type="NCBI Taxonomy" id="6130"/>
    <lineage>
        <taxon>Eukaryota</taxon>
        <taxon>Metazoa</taxon>
        <taxon>Cnidaria</taxon>
        <taxon>Anthozoa</taxon>
        <taxon>Hexacorallia</taxon>
        <taxon>Scleractinia</taxon>
        <taxon>Astrocoeniina</taxon>
        <taxon>Acroporidae</taxon>
        <taxon>Acropora</taxon>
    </lineage>
</organism>
<feature type="transmembrane region" description="Helical" evidence="8">
    <location>
        <begin position="61"/>
        <end position="78"/>
    </location>
</feature>
<evidence type="ECO:0000256" key="6">
    <source>
        <dbReference type="ARBA" id="ARBA00023170"/>
    </source>
</evidence>
<reference evidence="10" key="2">
    <citation type="journal article" date="2023" name="Science">
        <title>Genomic signatures of disease resistance in endangered staghorn corals.</title>
        <authorList>
            <person name="Vollmer S.V."/>
            <person name="Selwyn J.D."/>
            <person name="Despard B.A."/>
            <person name="Roesel C.L."/>
        </authorList>
    </citation>
    <scope>NUCLEOTIDE SEQUENCE</scope>
    <source>
        <strain evidence="10">K2</strain>
    </source>
</reference>
<keyword evidence="5 8" id="KW-0472">Membrane</keyword>
<evidence type="ECO:0000256" key="5">
    <source>
        <dbReference type="ARBA" id="ARBA00023136"/>
    </source>
</evidence>
<dbReference type="GO" id="GO:0016020">
    <property type="term" value="C:membrane"/>
    <property type="evidence" value="ECO:0007669"/>
    <property type="project" value="UniProtKB-SubCell"/>
</dbReference>
<keyword evidence="3 8" id="KW-1133">Transmembrane helix</keyword>
<feature type="transmembrane region" description="Helical" evidence="8">
    <location>
        <begin position="116"/>
        <end position="136"/>
    </location>
</feature>
<dbReference type="Proteomes" id="UP001249851">
    <property type="component" value="Unassembled WGS sequence"/>
</dbReference>
<evidence type="ECO:0000256" key="3">
    <source>
        <dbReference type="ARBA" id="ARBA00022989"/>
    </source>
</evidence>
<reference evidence="10" key="1">
    <citation type="journal article" date="2023" name="G3 (Bethesda)">
        <title>Whole genome assembly and annotation of the endangered Caribbean coral Acropora cervicornis.</title>
        <authorList>
            <person name="Selwyn J.D."/>
            <person name="Vollmer S.V."/>
        </authorList>
    </citation>
    <scope>NUCLEOTIDE SEQUENCE</scope>
    <source>
        <strain evidence="10">K2</strain>
    </source>
</reference>
<evidence type="ECO:0000313" key="11">
    <source>
        <dbReference type="Proteomes" id="UP001249851"/>
    </source>
</evidence>
<evidence type="ECO:0000313" key="10">
    <source>
        <dbReference type="EMBL" id="KAK2563581.1"/>
    </source>
</evidence>
<dbReference type="CDD" id="cd00637">
    <property type="entry name" value="7tm_classA_rhodopsin-like"/>
    <property type="match status" value="1"/>
</dbReference>
<protein>
    <submittedName>
        <fullName evidence="10">Pyroglutamylated RF-amide peptide receptor</fullName>
    </submittedName>
</protein>
<feature type="transmembrane region" description="Helical" evidence="8">
    <location>
        <begin position="251"/>
        <end position="279"/>
    </location>
</feature>
<dbReference type="SUPFAM" id="SSF81321">
    <property type="entry name" value="Family A G protein-coupled receptor-like"/>
    <property type="match status" value="1"/>
</dbReference>
<feature type="transmembrane region" description="Helical" evidence="8">
    <location>
        <begin position="196"/>
        <end position="222"/>
    </location>
</feature>
<dbReference type="Pfam" id="PF00001">
    <property type="entry name" value="7tm_1"/>
    <property type="match status" value="1"/>
</dbReference>
<dbReference type="Gene3D" id="1.20.1070.10">
    <property type="entry name" value="Rhodopsin 7-helix transmembrane proteins"/>
    <property type="match status" value="1"/>
</dbReference>
<keyword evidence="2 8" id="KW-0812">Transmembrane</keyword>
<feature type="transmembrane region" description="Helical" evidence="8">
    <location>
        <begin position="291"/>
        <end position="313"/>
    </location>
</feature>
<accession>A0AAD9V6Y6</accession>
<dbReference type="PRINTS" id="PR00237">
    <property type="entry name" value="GPCRRHODOPSN"/>
</dbReference>
<evidence type="ECO:0000256" key="8">
    <source>
        <dbReference type="SAM" id="Phobius"/>
    </source>
</evidence>
<name>A0AAD9V6Y6_ACRCE</name>
<dbReference type="PANTHER" id="PTHR24243">
    <property type="entry name" value="G-PROTEIN COUPLED RECEPTOR"/>
    <property type="match status" value="1"/>
</dbReference>
<dbReference type="InterPro" id="IPR000276">
    <property type="entry name" value="GPCR_Rhodpsn"/>
</dbReference>
<evidence type="ECO:0000256" key="1">
    <source>
        <dbReference type="ARBA" id="ARBA00004141"/>
    </source>
</evidence>
<dbReference type="AlphaFoldDB" id="A0AAD9V6Y6"/>
<comment type="caution">
    <text evidence="10">The sequence shown here is derived from an EMBL/GenBank/DDBJ whole genome shotgun (WGS) entry which is preliminary data.</text>
</comment>
<sequence>MENSSNFSNQADACVPIVETTAAMVGKITAYVLVQVVGLTGNILVLYVVRKTKQGQRNVNFLIINMVVSDLVVPVFVVPRHVAEILLDARSQWLLSGLAGQISCKVVCYVQDTATAVSTLTVVLIGCERLVAVVFPLHVKMITAKPRVVLLTLTWIVSALVHAPYLYTFKLTDTSTGKYCIPSWEPEFEEPKTSQMYLTFLCVFLILVPFTLLSAIYATIVWKLVKQEGSLKHATSGTVIRDKMNRNVLKMALAVTAMFAVCWAPLNVYNFIVIFVWNYEVPICEPILDRFRFVAVFLCYTNSAVNPCLYFVFVEHYHTSLTFHVWFLFTSQQEQLRFSGQQVNMFFRARR</sequence>
<evidence type="ECO:0000256" key="7">
    <source>
        <dbReference type="ARBA" id="ARBA00023224"/>
    </source>
</evidence>
<dbReference type="PROSITE" id="PS50262">
    <property type="entry name" value="G_PROTEIN_RECEP_F1_2"/>
    <property type="match status" value="1"/>
</dbReference>
<dbReference type="EMBL" id="JARQWQ010000025">
    <property type="protein sequence ID" value="KAK2563581.1"/>
    <property type="molecule type" value="Genomic_DNA"/>
</dbReference>
<gene>
    <name evidence="10" type="ORF">P5673_013310</name>
</gene>
<feature type="transmembrane region" description="Helical" evidence="8">
    <location>
        <begin position="148"/>
        <end position="167"/>
    </location>
</feature>
<keyword evidence="11" id="KW-1185">Reference proteome</keyword>
<evidence type="ECO:0000256" key="4">
    <source>
        <dbReference type="ARBA" id="ARBA00023040"/>
    </source>
</evidence>
<evidence type="ECO:0000256" key="2">
    <source>
        <dbReference type="ARBA" id="ARBA00022692"/>
    </source>
</evidence>
<dbReference type="PANTHER" id="PTHR24243:SF208">
    <property type="entry name" value="PYROKININ-1 RECEPTOR"/>
    <property type="match status" value="1"/>
</dbReference>
<keyword evidence="4" id="KW-0297">G-protein coupled receptor</keyword>
<dbReference type="InterPro" id="IPR017452">
    <property type="entry name" value="GPCR_Rhodpsn_7TM"/>
</dbReference>
<dbReference type="FunFam" id="1.20.1070.10:FF:000291">
    <property type="entry name" value="Predicted protein"/>
    <property type="match status" value="1"/>
</dbReference>
<feature type="domain" description="G-protein coupled receptors family 1 profile" evidence="9">
    <location>
        <begin position="41"/>
        <end position="310"/>
    </location>
</feature>